<reference evidence="3" key="2">
    <citation type="submission" date="2021-08" db="EMBL/GenBank/DDBJ databases">
        <authorList>
            <person name="Tani A."/>
            <person name="Ola A."/>
            <person name="Ogura Y."/>
            <person name="Katsura K."/>
            <person name="Hayashi T."/>
        </authorList>
    </citation>
    <scope>NUCLEOTIDE SEQUENCE</scope>
    <source>
        <strain evidence="3">LMG 23639</strain>
    </source>
</reference>
<keyword evidence="4" id="KW-1185">Reference proteome</keyword>
<dbReference type="RefSeq" id="WP_238273576.1">
    <property type="nucleotide sequence ID" value="NZ_BPQR01000001.1"/>
</dbReference>
<evidence type="ECO:0008006" key="5">
    <source>
        <dbReference type="Google" id="ProtNLM"/>
    </source>
</evidence>
<dbReference type="EMBL" id="BPQR01000001">
    <property type="protein sequence ID" value="GJE04857.1"/>
    <property type="molecule type" value="Genomic_DNA"/>
</dbReference>
<accession>A0ABQ4SP52</accession>
<feature type="chain" id="PRO_5045276968" description="DUF2946 domain-containing protein" evidence="2">
    <location>
        <begin position="34"/>
        <end position="126"/>
    </location>
</feature>
<protein>
    <recommendedName>
        <fullName evidence="5">DUF2946 domain-containing protein</fullName>
    </recommendedName>
</protein>
<evidence type="ECO:0000313" key="4">
    <source>
        <dbReference type="Proteomes" id="UP001055102"/>
    </source>
</evidence>
<evidence type="ECO:0000256" key="1">
    <source>
        <dbReference type="SAM" id="MobiDB-lite"/>
    </source>
</evidence>
<feature type="signal peptide" evidence="2">
    <location>
        <begin position="1"/>
        <end position="33"/>
    </location>
</feature>
<proteinExistence type="predicted"/>
<gene>
    <name evidence="3" type="ORF">AOPFMNJM_0149</name>
</gene>
<evidence type="ECO:0000313" key="3">
    <source>
        <dbReference type="EMBL" id="GJE04857.1"/>
    </source>
</evidence>
<keyword evidence="2" id="KW-0732">Signal</keyword>
<organism evidence="3 4">
    <name type="scientific">Methylobacterium jeotgali</name>
    <dbReference type="NCBI Taxonomy" id="381630"/>
    <lineage>
        <taxon>Bacteria</taxon>
        <taxon>Pseudomonadati</taxon>
        <taxon>Pseudomonadota</taxon>
        <taxon>Alphaproteobacteria</taxon>
        <taxon>Hyphomicrobiales</taxon>
        <taxon>Methylobacteriaceae</taxon>
        <taxon>Methylobacterium</taxon>
    </lineage>
</organism>
<evidence type="ECO:0000256" key="2">
    <source>
        <dbReference type="SAM" id="SignalP"/>
    </source>
</evidence>
<feature type="region of interest" description="Disordered" evidence="1">
    <location>
        <begin position="47"/>
        <end position="67"/>
    </location>
</feature>
<sequence>MTATRRHGAFGALTGWWASAARALALVLALAVAAPTAGLAEDLAYHQDHPGHAQTERAFASSADAGGSQTADPGLGCHVHCGCHAGIALDEAASAPLPSASRPRYERVSLAAASIFPDRLPRPPRA</sequence>
<dbReference type="Proteomes" id="UP001055102">
    <property type="component" value="Unassembled WGS sequence"/>
</dbReference>
<reference evidence="3" key="1">
    <citation type="journal article" date="2021" name="Front. Microbiol.">
        <title>Comprehensive Comparative Genomics and Phenotyping of Methylobacterium Species.</title>
        <authorList>
            <person name="Alessa O."/>
            <person name="Ogura Y."/>
            <person name="Fujitani Y."/>
            <person name="Takami H."/>
            <person name="Hayashi T."/>
            <person name="Sahin N."/>
            <person name="Tani A."/>
        </authorList>
    </citation>
    <scope>NUCLEOTIDE SEQUENCE</scope>
    <source>
        <strain evidence="3">LMG 23639</strain>
    </source>
</reference>
<comment type="caution">
    <text evidence="3">The sequence shown here is derived from an EMBL/GenBank/DDBJ whole genome shotgun (WGS) entry which is preliminary data.</text>
</comment>
<name>A0ABQ4SP52_9HYPH</name>